<keyword evidence="3" id="KW-1185">Reference proteome</keyword>
<dbReference type="Proteomes" id="UP000321224">
    <property type="component" value="Unassembled WGS sequence"/>
</dbReference>
<dbReference type="Gene3D" id="3.10.180.10">
    <property type="entry name" value="2,3-Dihydroxybiphenyl 1,2-Dioxygenase, domain 1"/>
    <property type="match status" value="1"/>
</dbReference>
<dbReference type="InterPro" id="IPR029068">
    <property type="entry name" value="Glyas_Bleomycin-R_OHBP_Dase"/>
</dbReference>
<dbReference type="EMBL" id="FNAJ01000002">
    <property type="protein sequence ID" value="SDD71641.1"/>
    <property type="molecule type" value="Genomic_DNA"/>
</dbReference>
<gene>
    <name evidence="1" type="ORF">MVI01_62910</name>
    <name evidence="2" type="ORF">SAMN04488504_102396</name>
</gene>
<proteinExistence type="predicted"/>
<organism evidence="1 4">
    <name type="scientific">Myxococcus virescens</name>
    <dbReference type="NCBI Taxonomy" id="83456"/>
    <lineage>
        <taxon>Bacteria</taxon>
        <taxon>Pseudomonadati</taxon>
        <taxon>Myxococcota</taxon>
        <taxon>Myxococcia</taxon>
        <taxon>Myxococcales</taxon>
        <taxon>Cystobacterineae</taxon>
        <taxon>Myxococcaceae</taxon>
        <taxon>Myxococcus</taxon>
    </lineage>
</organism>
<evidence type="ECO:0000313" key="4">
    <source>
        <dbReference type="Proteomes" id="UP000321224"/>
    </source>
</evidence>
<dbReference type="RefSeq" id="WP_167371041.1">
    <property type="nucleotide sequence ID" value="NZ_BJVY01000049.1"/>
</dbReference>
<evidence type="ECO:0008006" key="5">
    <source>
        <dbReference type="Google" id="ProtNLM"/>
    </source>
</evidence>
<dbReference type="SUPFAM" id="SSF54593">
    <property type="entry name" value="Glyoxalase/Bleomycin resistance protein/Dihydroxybiphenyl dioxygenase"/>
    <property type="match status" value="1"/>
</dbReference>
<reference evidence="2 3" key="1">
    <citation type="submission" date="2016-10" db="EMBL/GenBank/DDBJ databases">
        <authorList>
            <person name="Varghese N."/>
            <person name="Submissions S."/>
        </authorList>
    </citation>
    <scope>NUCLEOTIDE SEQUENCE [LARGE SCALE GENOMIC DNA]</scope>
    <source>
        <strain evidence="2 3">DSM 2260</strain>
    </source>
</reference>
<accession>A0A511HLP4</accession>
<comment type="caution">
    <text evidence="1">The sequence shown here is derived from an EMBL/GenBank/DDBJ whole genome shotgun (WGS) entry which is preliminary data.</text>
</comment>
<evidence type="ECO:0000313" key="2">
    <source>
        <dbReference type="EMBL" id="SDD71641.1"/>
    </source>
</evidence>
<reference evidence="1 4" key="2">
    <citation type="submission" date="2019-07" db="EMBL/GenBank/DDBJ databases">
        <title>Whole genome shotgun sequence of Myxococcus virescens NBRC 100334.</title>
        <authorList>
            <person name="Hosoyama A."/>
            <person name="Uohara A."/>
            <person name="Ohji S."/>
            <person name="Ichikawa N."/>
        </authorList>
    </citation>
    <scope>NUCLEOTIDE SEQUENCE [LARGE SCALE GENOMIC DNA]</scope>
    <source>
        <strain evidence="1 4">NBRC 100334</strain>
    </source>
</reference>
<dbReference type="AlphaFoldDB" id="A0A511HLP4"/>
<protein>
    <recommendedName>
        <fullName evidence="5">VOC domain-containing protein</fullName>
    </recommendedName>
</protein>
<evidence type="ECO:0000313" key="3">
    <source>
        <dbReference type="Proteomes" id="UP000198717"/>
    </source>
</evidence>
<sequence length="50" mass="5195">MADLEQSLERVTAMGGRVLGTIRGSAKTGRSCFIEDPSGTACALYQSGSD</sequence>
<name>A0A511HLP4_9BACT</name>
<evidence type="ECO:0000313" key="1">
    <source>
        <dbReference type="EMBL" id="GEL74507.1"/>
    </source>
</evidence>
<dbReference type="EMBL" id="BJVY01000049">
    <property type="protein sequence ID" value="GEL74507.1"/>
    <property type="molecule type" value="Genomic_DNA"/>
</dbReference>
<dbReference type="Proteomes" id="UP000198717">
    <property type="component" value="Unassembled WGS sequence"/>
</dbReference>